<accession>X1RI56</accession>
<evidence type="ECO:0000313" key="1">
    <source>
        <dbReference type="EMBL" id="GAI55254.1"/>
    </source>
</evidence>
<organism evidence="1">
    <name type="scientific">marine sediment metagenome</name>
    <dbReference type="NCBI Taxonomy" id="412755"/>
    <lineage>
        <taxon>unclassified sequences</taxon>
        <taxon>metagenomes</taxon>
        <taxon>ecological metagenomes</taxon>
    </lineage>
</organism>
<reference evidence="1" key="1">
    <citation type="journal article" date="2014" name="Front. Microbiol.">
        <title>High frequency of phylogenetically diverse reductive dehalogenase-homologous genes in deep subseafloor sedimentary metagenomes.</title>
        <authorList>
            <person name="Kawai M."/>
            <person name="Futagami T."/>
            <person name="Toyoda A."/>
            <person name="Takaki Y."/>
            <person name="Nishi S."/>
            <person name="Hori S."/>
            <person name="Arai W."/>
            <person name="Tsubouchi T."/>
            <person name="Morono Y."/>
            <person name="Uchiyama I."/>
            <person name="Ito T."/>
            <person name="Fujiyama A."/>
            <person name="Inagaki F."/>
            <person name="Takami H."/>
        </authorList>
    </citation>
    <scope>NUCLEOTIDE SEQUENCE</scope>
    <source>
        <strain evidence="1">Expedition CK06-06</strain>
    </source>
</reference>
<comment type="caution">
    <text evidence="1">The sequence shown here is derived from an EMBL/GenBank/DDBJ whole genome shotgun (WGS) entry which is preliminary data.</text>
</comment>
<protein>
    <submittedName>
        <fullName evidence="1">Uncharacterized protein</fullName>
    </submittedName>
</protein>
<gene>
    <name evidence="1" type="ORF">S06H3_60183</name>
</gene>
<feature type="non-terminal residue" evidence="1">
    <location>
        <position position="1"/>
    </location>
</feature>
<dbReference type="EMBL" id="BARV01039221">
    <property type="protein sequence ID" value="GAI55254.1"/>
    <property type="molecule type" value="Genomic_DNA"/>
</dbReference>
<sequence length="88" mass="10343">YGRSDSYCWFRIYYDVRNDGGVEGSGVIYHHIWNSQGEYIMDKSVVVPPGETKRFTVQAQFMCPCWEHLHVYGEGSWDERTGIVSWSW</sequence>
<proteinExistence type="predicted"/>
<dbReference type="AlphaFoldDB" id="X1RI56"/>
<name>X1RI56_9ZZZZ</name>